<organism evidence="6 7">
    <name type="scientific">Thiomicrorhabdus xiamenensis</name>
    <dbReference type="NCBI Taxonomy" id="2739063"/>
    <lineage>
        <taxon>Bacteria</taxon>
        <taxon>Pseudomonadati</taxon>
        <taxon>Pseudomonadota</taxon>
        <taxon>Gammaproteobacteria</taxon>
        <taxon>Thiotrichales</taxon>
        <taxon>Piscirickettsiaceae</taxon>
        <taxon>Thiomicrorhabdus</taxon>
    </lineage>
</organism>
<dbReference type="AlphaFoldDB" id="A0A7D4NX35"/>
<dbReference type="InterPro" id="IPR009057">
    <property type="entry name" value="Homeodomain-like_sf"/>
</dbReference>
<dbReference type="PROSITE" id="PS50977">
    <property type="entry name" value="HTH_TETR_2"/>
    <property type="match status" value="1"/>
</dbReference>
<name>A0A7D4NX35_9GAMM</name>
<dbReference type="Pfam" id="PF00440">
    <property type="entry name" value="TetR_N"/>
    <property type="match status" value="1"/>
</dbReference>
<accession>A0A7D4NX35</accession>
<evidence type="ECO:0000256" key="2">
    <source>
        <dbReference type="ARBA" id="ARBA00023125"/>
    </source>
</evidence>
<dbReference type="PANTHER" id="PTHR47506">
    <property type="entry name" value="TRANSCRIPTIONAL REGULATORY PROTEIN"/>
    <property type="match status" value="1"/>
</dbReference>
<dbReference type="EMBL" id="CP054020">
    <property type="protein sequence ID" value="QKI88298.1"/>
    <property type="molecule type" value="Genomic_DNA"/>
</dbReference>
<keyword evidence="2 4" id="KW-0238">DNA-binding</keyword>
<dbReference type="Gene3D" id="1.10.357.10">
    <property type="entry name" value="Tetracycline Repressor, domain 2"/>
    <property type="match status" value="1"/>
</dbReference>
<feature type="domain" description="HTH tetR-type" evidence="5">
    <location>
        <begin position="2"/>
        <end position="62"/>
    </location>
</feature>
<dbReference type="SUPFAM" id="SSF48498">
    <property type="entry name" value="Tetracyclin repressor-like, C-terminal domain"/>
    <property type="match status" value="1"/>
</dbReference>
<feature type="DNA-binding region" description="H-T-H motif" evidence="4">
    <location>
        <begin position="25"/>
        <end position="44"/>
    </location>
</feature>
<reference evidence="6 7" key="1">
    <citation type="submission" date="2020-05" db="EMBL/GenBank/DDBJ databases">
        <title>Thiomicrorhabdus sediminis sp.nov. and Thiomicrorhabdus xiamenensis sp.nov., novel sulfur-oxidizing bacteria isolated from coastal sediment.</title>
        <authorList>
            <person name="Liu X."/>
        </authorList>
    </citation>
    <scope>NUCLEOTIDE SEQUENCE [LARGE SCALE GENOMIC DNA]</scope>
    <source>
        <strain evidence="6 7">G2</strain>
    </source>
</reference>
<keyword evidence="7" id="KW-1185">Reference proteome</keyword>
<dbReference type="Proteomes" id="UP000504724">
    <property type="component" value="Chromosome"/>
</dbReference>
<keyword evidence="3" id="KW-0804">Transcription</keyword>
<dbReference type="KEGG" id="txa:HQN79_01250"/>
<dbReference type="PRINTS" id="PR00455">
    <property type="entry name" value="HTHTETR"/>
</dbReference>
<dbReference type="InterPro" id="IPR036271">
    <property type="entry name" value="Tet_transcr_reg_TetR-rel_C_sf"/>
</dbReference>
<protein>
    <submittedName>
        <fullName evidence="6">TetR/AcrR family transcriptional regulator</fullName>
    </submittedName>
</protein>
<dbReference type="GO" id="GO:0003677">
    <property type="term" value="F:DNA binding"/>
    <property type="evidence" value="ECO:0007669"/>
    <property type="project" value="UniProtKB-UniRule"/>
</dbReference>
<sequence>MMQTYDRILAHSAELFSEKGFEAVSMRDIAKACGIKAPSLYNHFKDKQSLYQATLKSVFDQHNEQLIAVLVGEQSAEEKLKEVIRLSAYKMAEDTFFRQLILRELLQNDPQKLQFLAETVMAESCKQLEKILRQINPDSDLHFTITTLLGMTLFHFQIGNMRDFLPGSQPKHHQTDYLAQQIFATTLKSLKA</sequence>
<gene>
    <name evidence="6" type="ORF">HQN79_01250</name>
</gene>
<dbReference type="InterPro" id="IPR001647">
    <property type="entry name" value="HTH_TetR"/>
</dbReference>
<dbReference type="SUPFAM" id="SSF46689">
    <property type="entry name" value="Homeodomain-like"/>
    <property type="match status" value="1"/>
</dbReference>
<evidence type="ECO:0000313" key="6">
    <source>
        <dbReference type="EMBL" id="QKI88298.1"/>
    </source>
</evidence>
<proteinExistence type="predicted"/>
<evidence type="ECO:0000259" key="5">
    <source>
        <dbReference type="PROSITE" id="PS50977"/>
    </source>
</evidence>
<evidence type="ECO:0000256" key="4">
    <source>
        <dbReference type="PROSITE-ProRule" id="PRU00335"/>
    </source>
</evidence>
<evidence type="ECO:0000313" key="7">
    <source>
        <dbReference type="Proteomes" id="UP000504724"/>
    </source>
</evidence>
<dbReference type="PANTHER" id="PTHR47506:SF1">
    <property type="entry name" value="HTH-TYPE TRANSCRIPTIONAL REGULATOR YJDC"/>
    <property type="match status" value="1"/>
</dbReference>
<keyword evidence="1" id="KW-0805">Transcription regulation</keyword>
<evidence type="ECO:0000256" key="1">
    <source>
        <dbReference type="ARBA" id="ARBA00023015"/>
    </source>
</evidence>
<evidence type="ECO:0000256" key="3">
    <source>
        <dbReference type="ARBA" id="ARBA00023163"/>
    </source>
</evidence>